<keyword evidence="9" id="KW-1133">Transmembrane helix</keyword>
<dbReference type="EC" id="2.7.13.3" evidence="2"/>
<keyword evidence="3" id="KW-0597">Phosphoprotein</keyword>
<dbReference type="InterPro" id="IPR036097">
    <property type="entry name" value="HisK_dim/P_sf"/>
</dbReference>
<feature type="domain" description="Histidine kinase" evidence="10">
    <location>
        <begin position="75"/>
        <end position="290"/>
    </location>
</feature>
<organism evidence="11 12">
    <name type="scientific">Spirosoma taeanense</name>
    <dbReference type="NCBI Taxonomy" id="2735870"/>
    <lineage>
        <taxon>Bacteria</taxon>
        <taxon>Pseudomonadati</taxon>
        <taxon>Bacteroidota</taxon>
        <taxon>Cytophagia</taxon>
        <taxon>Cytophagales</taxon>
        <taxon>Cytophagaceae</taxon>
        <taxon>Spirosoma</taxon>
    </lineage>
</organism>
<dbReference type="AlphaFoldDB" id="A0A6M5Y099"/>
<dbReference type="PANTHER" id="PTHR43547">
    <property type="entry name" value="TWO-COMPONENT HISTIDINE KINASE"/>
    <property type="match status" value="1"/>
</dbReference>
<evidence type="ECO:0000259" key="10">
    <source>
        <dbReference type="PROSITE" id="PS50109"/>
    </source>
</evidence>
<keyword evidence="12" id="KW-1185">Reference proteome</keyword>
<accession>A0A6M5Y099</accession>
<evidence type="ECO:0000256" key="5">
    <source>
        <dbReference type="ARBA" id="ARBA00022741"/>
    </source>
</evidence>
<evidence type="ECO:0000313" key="12">
    <source>
        <dbReference type="Proteomes" id="UP000502756"/>
    </source>
</evidence>
<sequence length="297" mass="33133">MLADRLFAPDPGGAFPEIDSLAWSLTIGVVLLMGAVAWSFARIKRRQQQMELAFRRQEAAHQQEINDIQNRFLTNLTHEFRTPLTLILTPTEQLLAEAADEHQRKRLTSIYRNAHHLLRLVNQLLDLSKIKTGSLTVHLTEGNLSEFISQTVQSFQAAAEQRGLHLAYQGCLKNQYIFDAESTGKITYNLITNALKFTRPGGQITVDLQEQTEGIRLTVTDTGVGIPPAKLPNIFERFYQVDGSSTRPHTGTGIGLSLANELVRLLNGRITVVSEEGRGTTFEVTLPFQPMGVPEEN</sequence>
<evidence type="ECO:0000256" key="3">
    <source>
        <dbReference type="ARBA" id="ARBA00022553"/>
    </source>
</evidence>
<evidence type="ECO:0000256" key="8">
    <source>
        <dbReference type="ARBA" id="ARBA00023012"/>
    </source>
</evidence>
<comment type="catalytic activity">
    <reaction evidence="1">
        <text>ATP + protein L-histidine = ADP + protein N-phospho-L-histidine.</text>
        <dbReference type="EC" id="2.7.13.3"/>
    </reaction>
</comment>
<keyword evidence="9" id="KW-0812">Transmembrane</keyword>
<keyword evidence="9" id="KW-0472">Membrane</keyword>
<reference evidence="11 12" key="1">
    <citation type="submission" date="2020-05" db="EMBL/GenBank/DDBJ databases">
        <title>Genome sequencing of Spirosoma sp. TS118.</title>
        <authorList>
            <person name="Lee J.-H."/>
            <person name="Jeong S."/>
            <person name="Zhao L."/>
            <person name="Jung J.-H."/>
            <person name="Kim M.-K."/>
            <person name="Lim S."/>
        </authorList>
    </citation>
    <scope>NUCLEOTIDE SEQUENCE [LARGE SCALE GENOMIC DNA]</scope>
    <source>
        <strain evidence="11 12">TS118</strain>
    </source>
</reference>
<dbReference type="Pfam" id="PF00512">
    <property type="entry name" value="HisKA"/>
    <property type="match status" value="1"/>
</dbReference>
<feature type="transmembrane region" description="Helical" evidence="9">
    <location>
        <begin position="20"/>
        <end position="41"/>
    </location>
</feature>
<dbReference type="PANTHER" id="PTHR43547:SF2">
    <property type="entry name" value="HYBRID SIGNAL TRANSDUCTION HISTIDINE KINASE C"/>
    <property type="match status" value="1"/>
</dbReference>
<dbReference type="CDD" id="cd00082">
    <property type="entry name" value="HisKA"/>
    <property type="match status" value="1"/>
</dbReference>
<dbReference type="SMART" id="SM00388">
    <property type="entry name" value="HisKA"/>
    <property type="match status" value="1"/>
</dbReference>
<dbReference type="FunFam" id="3.30.565.10:FF:000037">
    <property type="entry name" value="Hybrid sensor histidine kinase/response regulator"/>
    <property type="match status" value="1"/>
</dbReference>
<dbReference type="Gene3D" id="1.10.287.130">
    <property type="match status" value="1"/>
</dbReference>
<evidence type="ECO:0000256" key="4">
    <source>
        <dbReference type="ARBA" id="ARBA00022679"/>
    </source>
</evidence>
<dbReference type="RefSeq" id="WP_171738040.1">
    <property type="nucleotide sequence ID" value="NZ_CP053435.1"/>
</dbReference>
<dbReference type="SMART" id="SM00387">
    <property type="entry name" value="HATPase_c"/>
    <property type="match status" value="1"/>
</dbReference>
<dbReference type="KEGG" id="stae:HNV11_01815"/>
<dbReference type="EMBL" id="CP053435">
    <property type="protein sequence ID" value="QJW88207.1"/>
    <property type="molecule type" value="Genomic_DNA"/>
</dbReference>
<keyword evidence="7" id="KW-0067">ATP-binding</keyword>
<dbReference type="SUPFAM" id="SSF55874">
    <property type="entry name" value="ATPase domain of HSP90 chaperone/DNA topoisomerase II/histidine kinase"/>
    <property type="match status" value="1"/>
</dbReference>
<evidence type="ECO:0000256" key="1">
    <source>
        <dbReference type="ARBA" id="ARBA00000085"/>
    </source>
</evidence>
<evidence type="ECO:0000313" key="11">
    <source>
        <dbReference type="EMBL" id="QJW88207.1"/>
    </source>
</evidence>
<dbReference type="PRINTS" id="PR00344">
    <property type="entry name" value="BCTRLSENSOR"/>
</dbReference>
<dbReference type="CDD" id="cd16922">
    <property type="entry name" value="HATPase_EvgS-ArcB-TorS-like"/>
    <property type="match status" value="1"/>
</dbReference>
<dbReference type="InterPro" id="IPR003594">
    <property type="entry name" value="HATPase_dom"/>
</dbReference>
<protein>
    <recommendedName>
        <fullName evidence="2">histidine kinase</fullName>
        <ecNumber evidence="2">2.7.13.3</ecNumber>
    </recommendedName>
</protein>
<dbReference type="Pfam" id="PF02518">
    <property type="entry name" value="HATPase_c"/>
    <property type="match status" value="1"/>
</dbReference>
<dbReference type="InterPro" id="IPR004358">
    <property type="entry name" value="Sig_transdc_His_kin-like_C"/>
</dbReference>
<dbReference type="GO" id="GO:0000155">
    <property type="term" value="F:phosphorelay sensor kinase activity"/>
    <property type="evidence" value="ECO:0007669"/>
    <property type="project" value="InterPro"/>
</dbReference>
<evidence type="ECO:0000256" key="6">
    <source>
        <dbReference type="ARBA" id="ARBA00022777"/>
    </source>
</evidence>
<evidence type="ECO:0000256" key="9">
    <source>
        <dbReference type="SAM" id="Phobius"/>
    </source>
</evidence>
<gene>
    <name evidence="11" type="ORF">HNV11_01815</name>
</gene>
<dbReference type="InterPro" id="IPR003661">
    <property type="entry name" value="HisK_dim/P_dom"/>
</dbReference>
<dbReference type="Proteomes" id="UP000502756">
    <property type="component" value="Chromosome"/>
</dbReference>
<dbReference type="InterPro" id="IPR036890">
    <property type="entry name" value="HATPase_C_sf"/>
</dbReference>
<dbReference type="SUPFAM" id="SSF47384">
    <property type="entry name" value="Homodimeric domain of signal transducing histidine kinase"/>
    <property type="match status" value="1"/>
</dbReference>
<keyword evidence="5" id="KW-0547">Nucleotide-binding</keyword>
<keyword evidence="4" id="KW-0808">Transferase</keyword>
<keyword evidence="8" id="KW-0902">Two-component regulatory system</keyword>
<evidence type="ECO:0000256" key="2">
    <source>
        <dbReference type="ARBA" id="ARBA00012438"/>
    </source>
</evidence>
<dbReference type="Gene3D" id="3.30.565.10">
    <property type="entry name" value="Histidine kinase-like ATPase, C-terminal domain"/>
    <property type="match status" value="1"/>
</dbReference>
<dbReference type="PROSITE" id="PS50109">
    <property type="entry name" value="HIS_KIN"/>
    <property type="match status" value="1"/>
</dbReference>
<evidence type="ECO:0000256" key="7">
    <source>
        <dbReference type="ARBA" id="ARBA00022840"/>
    </source>
</evidence>
<keyword evidence="6 11" id="KW-0418">Kinase</keyword>
<name>A0A6M5Y099_9BACT</name>
<dbReference type="InterPro" id="IPR005467">
    <property type="entry name" value="His_kinase_dom"/>
</dbReference>
<proteinExistence type="predicted"/>
<dbReference type="GO" id="GO:0005524">
    <property type="term" value="F:ATP binding"/>
    <property type="evidence" value="ECO:0007669"/>
    <property type="project" value="UniProtKB-KW"/>
</dbReference>